<reference evidence="2 3" key="1">
    <citation type="submission" date="2020-04" db="EMBL/GenBank/DDBJ databases">
        <title>Molecular characterization of pseudomonads from Agaricus bisporus reveal novel blotch 2 pathogens in Western Europe.</title>
        <authorList>
            <person name="Taparia T."/>
            <person name="Krijger M."/>
            <person name="Haynes E."/>
            <person name="Elpinstone J.G."/>
            <person name="Noble R."/>
            <person name="Van Der Wolf J."/>
        </authorList>
    </citation>
    <scope>NUCLEOTIDE SEQUENCE [LARGE SCALE GENOMIC DNA]</scope>
    <source>
        <strain evidence="2 3">IPO3746</strain>
    </source>
</reference>
<dbReference type="EMBL" id="JACAQK010000031">
    <property type="protein sequence ID" value="NWD39778.1"/>
    <property type="molecule type" value="Genomic_DNA"/>
</dbReference>
<dbReference type="RefSeq" id="WP_016973563.1">
    <property type="nucleotide sequence ID" value="NZ_CP020369.1"/>
</dbReference>
<evidence type="ECO:0000313" key="3">
    <source>
        <dbReference type="Proteomes" id="UP000549134"/>
    </source>
</evidence>
<dbReference type="GeneID" id="55848816"/>
<comment type="caution">
    <text evidence="2">The sequence shown here is derived from an EMBL/GenBank/DDBJ whole genome shotgun (WGS) entry which is preliminary data.</text>
</comment>
<keyword evidence="1" id="KW-0812">Transmembrane</keyword>
<evidence type="ECO:0000256" key="1">
    <source>
        <dbReference type="SAM" id="Phobius"/>
    </source>
</evidence>
<name>A0A7Y8AVV6_PSETO</name>
<keyword evidence="1" id="KW-0472">Membrane</keyword>
<dbReference type="AlphaFoldDB" id="A0A7Y8AVV6"/>
<proteinExistence type="predicted"/>
<protein>
    <submittedName>
        <fullName evidence="2">Uncharacterized protein</fullName>
    </submittedName>
</protein>
<feature type="transmembrane region" description="Helical" evidence="1">
    <location>
        <begin position="18"/>
        <end position="36"/>
    </location>
</feature>
<sequence length="122" mass="13619">MNNIKWESWVPYLEKPNVLIGFVVLLVSLIAFFLITNNRQNIKIAHQVFFCFLTIAAFVIVVAAYKSIQEPLSIPHTPSVPEKQESTVKPIEGPDLSAVQSNNMQIVNGSHNTITNQVGKTK</sequence>
<gene>
    <name evidence="2" type="ORF">HX787_28355</name>
</gene>
<feature type="transmembrane region" description="Helical" evidence="1">
    <location>
        <begin position="48"/>
        <end position="65"/>
    </location>
</feature>
<accession>A0A7Y8AVV6</accession>
<evidence type="ECO:0000313" key="2">
    <source>
        <dbReference type="EMBL" id="NWD39778.1"/>
    </source>
</evidence>
<dbReference type="Proteomes" id="UP000549134">
    <property type="component" value="Unassembled WGS sequence"/>
</dbReference>
<organism evidence="2 3">
    <name type="scientific">Pseudomonas tolaasii</name>
    <dbReference type="NCBI Taxonomy" id="29442"/>
    <lineage>
        <taxon>Bacteria</taxon>
        <taxon>Pseudomonadati</taxon>
        <taxon>Pseudomonadota</taxon>
        <taxon>Gammaproteobacteria</taxon>
        <taxon>Pseudomonadales</taxon>
        <taxon>Pseudomonadaceae</taxon>
        <taxon>Pseudomonas</taxon>
    </lineage>
</organism>
<keyword evidence="1" id="KW-1133">Transmembrane helix</keyword>